<proteinExistence type="predicted"/>
<sequence>MYVCMYVCMYMDGWMDVPIHPSPACVPSPSLLSSLSHHPSPPCWPHSGLTRVVSCHDGILKDRETDIQRAKLFFLFGLCGVSRIGHHADPMTEFNHQQQD</sequence>
<evidence type="ECO:0000313" key="1">
    <source>
        <dbReference type="EMBL" id="CAD9052514.1"/>
    </source>
</evidence>
<gene>
    <name evidence="1" type="ORF">VBRA1451_LOCUS7576</name>
</gene>
<name>A0A7S1JRW1_9ALVE</name>
<reference evidence="1" key="1">
    <citation type="submission" date="2021-01" db="EMBL/GenBank/DDBJ databases">
        <authorList>
            <person name="Corre E."/>
            <person name="Pelletier E."/>
            <person name="Niang G."/>
            <person name="Scheremetjew M."/>
            <person name="Finn R."/>
            <person name="Kale V."/>
            <person name="Holt S."/>
            <person name="Cochrane G."/>
            <person name="Meng A."/>
            <person name="Brown T."/>
            <person name="Cohen L."/>
        </authorList>
    </citation>
    <scope>NUCLEOTIDE SEQUENCE</scope>
    <source>
        <strain evidence="1">CCMP3346</strain>
    </source>
</reference>
<accession>A0A7S1JRW1</accession>
<dbReference type="EMBL" id="HBGB01013149">
    <property type="protein sequence ID" value="CAD9052514.1"/>
    <property type="molecule type" value="Transcribed_RNA"/>
</dbReference>
<dbReference type="AlphaFoldDB" id="A0A7S1JRW1"/>
<protein>
    <submittedName>
        <fullName evidence="1">Uncharacterized protein</fullName>
    </submittedName>
</protein>
<organism evidence="1">
    <name type="scientific">Vitrella brassicaformis</name>
    <dbReference type="NCBI Taxonomy" id="1169539"/>
    <lineage>
        <taxon>Eukaryota</taxon>
        <taxon>Sar</taxon>
        <taxon>Alveolata</taxon>
        <taxon>Colpodellida</taxon>
        <taxon>Vitrellaceae</taxon>
        <taxon>Vitrella</taxon>
    </lineage>
</organism>